<protein>
    <submittedName>
        <fullName evidence="4">GNAT family N-acetyltransferase</fullName>
    </submittedName>
</protein>
<dbReference type="AlphaFoldDB" id="A0A7L7L2C9"/>
<reference evidence="4 5" key="1">
    <citation type="submission" date="2020-08" db="EMBL/GenBank/DDBJ databases">
        <title>Adhaeribacter dokdonensis sp. nov., isolated from the rhizosphere of Elymus tsukushiensis, a plant native to the Dokdo Islands, Republic of Korea.</title>
        <authorList>
            <person name="Ghim S.Y."/>
        </authorList>
    </citation>
    <scope>NUCLEOTIDE SEQUENCE [LARGE SCALE GENOMIC DNA]</scope>
    <source>
        <strain evidence="4 5">KUDC8001</strain>
    </source>
</reference>
<keyword evidence="1 4" id="KW-0808">Transferase</keyword>
<dbReference type="GO" id="GO:0006526">
    <property type="term" value="P:L-arginine biosynthetic process"/>
    <property type="evidence" value="ECO:0007669"/>
    <property type="project" value="InterPro"/>
</dbReference>
<accession>A0A7L7L2C9</accession>
<dbReference type="RefSeq" id="WP_182414146.1">
    <property type="nucleotide sequence ID" value="NZ_CP055153.1"/>
</dbReference>
<gene>
    <name evidence="4" type="ORF">HUW48_02355</name>
</gene>
<organism evidence="4 5">
    <name type="scientific">Adhaeribacter radiodurans</name>
    <dbReference type="NCBI Taxonomy" id="2745197"/>
    <lineage>
        <taxon>Bacteria</taxon>
        <taxon>Pseudomonadati</taxon>
        <taxon>Bacteroidota</taxon>
        <taxon>Cytophagia</taxon>
        <taxon>Cytophagales</taxon>
        <taxon>Hymenobacteraceae</taxon>
        <taxon>Adhaeribacter</taxon>
    </lineage>
</organism>
<dbReference type="PROSITE" id="PS51186">
    <property type="entry name" value="GNAT"/>
    <property type="match status" value="1"/>
</dbReference>
<dbReference type="EMBL" id="CP055153">
    <property type="protein sequence ID" value="QMU26944.1"/>
    <property type="molecule type" value="Genomic_DNA"/>
</dbReference>
<dbReference type="InterPro" id="IPR016181">
    <property type="entry name" value="Acyl_CoA_acyltransferase"/>
</dbReference>
<dbReference type="CDD" id="cd04301">
    <property type="entry name" value="NAT_SF"/>
    <property type="match status" value="1"/>
</dbReference>
<dbReference type="PANTHER" id="PTHR30602">
    <property type="entry name" value="AMINO-ACID ACETYLTRANSFERASE"/>
    <property type="match status" value="1"/>
</dbReference>
<dbReference type="InterPro" id="IPR000182">
    <property type="entry name" value="GNAT_dom"/>
</dbReference>
<dbReference type="GO" id="GO:0004042">
    <property type="term" value="F:L-glutamate N-acetyltransferase activity"/>
    <property type="evidence" value="ECO:0007669"/>
    <property type="project" value="InterPro"/>
</dbReference>
<dbReference type="Proteomes" id="UP000514509">
    <property type="component" value="Chromosome"/>
</dbReference>
<evidence type="ECO:0000259" key="3">
    <source>
        <dbReference type="PROSITE" id="PS51186"/>
    </source>
</evidence>
<evidence type="ECO:0000256" key="2">
    <source>
        <dbReference type="ARBA" id="ARBA00023315"/>
    </source>
</evidence>
<dbReference type="SUPFAM" id="SSF55729">
    <property type="entry name" value="Acyl-CoA N-acyltransferases (Nat)"/>
    <property type="match status" value="1"/>
</dbReference>
<dbReference type="PANTHER" id="PTHR30602:SF12">
    <property type="entry name" value="AMINO-ACID ACETYLTRANSFERASE NAGS1, CHLOROPLASTIC-RELATED"/>
    <property type="match status" value="1"/>
</dbReference>
<evidence type="ECO:0000256" key="1">
    <source>
        <dbReference type="ARBA" id="ARBA00022679"/>
    </source>
</evidence>
<name>A0A7L7L2C9_9BACT</name>
<sequence>MNVSLIPATVTDRIAVINLLNILNLPSTDLPEPLDNFIIVKNADTVVGTCGLEIYGTVALLRSLAVVPDNQGRGFGDGLLQATLELAKEKGVHDVYLITTTAANFFAKRGFTQVKRSLVPVAIQNTTQFSLVCPASATVMNRLMV</sequence>
<dbReference type="GO" id="GO:0005737">
    <property type="term" value="C:cytoplasm"/>
    <property type="evidence" value="ECO:0007669"/>
    <property type="project" value="InterPro"/>
</dbReference>
<dbReference type="InterPro" id="IPR010167">
    <property type="entry name" value="NH2A_AcTrfase"/>
</dbReference>
<keyword evidence="5" id="KW-1185">Reference proteome</keyword>
<evidence type="ECO:0000313" key="5">
    <source>
        <dbReference type="Proteomes" id="UP000514509"/>
    </source>
</evidence>
<proteinExistence type="predicted"/>
<dbReference type="Gene3D" id="3.40.630.30">
    <property type="match status" value="1"/>
</dbReference>
<feature type="domain" description="N-acetyltransferase" evidence="3">
    <location>
        <begin position="3"/>
        <end position="145"/>
    </location>
</feature>
<keyword evidence="2" id="KW-0012">Acyltransferase</keyword>
<evidence type="ECO:0000313" key="4">
    <source>
        <dbReference type="EMBL" id="QMU26944.1"/>
    </source>
</evidence>
<dbReference type="NCBIfam" id="NF040501">
    <property type="entry name" value="resist_ArsN2"/>
    <property type="match status" value="1"/>
</dbReference>
<dbReference type="Pfam" id="PF13508">
    <property type="entry name" value="Acetyltransf_7"/>
    <property type="match status" value="1"/>
</dbReference>
<dbReference type="KEGG" id="add:HUW48_02355"/>